<dbReference type="Pfam" id="PF22036">
    <property type="entry name" value="MoaF_like"/>
    <property type="match status" value="1"/>
</dbReference>
<dbReference type="SUPFAM" id="SSF50814">
    <property type="entry name" value="Lipocalins"/>
    <property type="match status" value="1"/>
</dbReference>
<organism evidence="2 3">
    <name type="scientific">Glycomyces rhizosphaerae</name>
    <dbReference type="NCBI Taxonomy" id="2054422"/>
    <lineage>
        <taxon>Bacteria</taxon>
        <taxon>Bacillati</taxon>
        <taxon>Actinomycetota</taxon>
        <taxon>Actinomycetes</taxon>
        <taxon>Glycomycetales</taxon>
        <taxon>Glycomycetaceae</taxon>
        <taxon>Glycomyces</taxon>
    </lineage>
</organism>
<evidence type="ECO:0000313" key="3">
    <source>
        <dbReference type="Proteomes" id="UP001595712"/>
    </source>
</evidence>
<name>A0ABV7Q1B9_9ACTN</name>
<protein>
    <recommendedName>
        <fullName evidence="1">MoaF-like domain-containing protein</fullName>
    </recommendedName>
</protein>
<dbReference type="Proteomes" id="UP001595712">
    <property type="component" value="Unassembled WGS sequence"/>
</dbReference>
<comment type="caution">
    <text evidence="2">The sequence shown here is derived from an EMBL/GenBank/DDBJ whole genome shotgun (WGS) entry which is preliminary data.</text>
</comment>
<gene>
    <name evidence="2" type="ORF">ACFO8M_12050</name>
</gene>
<accession>A0ABV7Q1B9</accession>
<dbReference type="RefSeq" id="WP_387975182.1">
    <property type="nucleotide sequence ID" value="NZ_JBHRWO010000010.1"/>
</dbReference>
<evidence type="ECO:0000313" key="2">
    <source>
        <dbReference type="EMBL" id="MFC3493215.1"/>
    </source>
</evidence>
<sequence>MTDFAFAGKTFEVRLDNGVVFHNTYAAEGNKLQYAEIDGATEGASEEVDLYVAEVASRTYLVGWNEVSGTVVTHLMDFKNKRITAFWSFDTGGGRTGEVHSGTFAQVA</sequence>
<dbReference type="Gene3D" id="2.40.128.20">
    <property type="match status" value="1"/>
</dbReference>
<keyword evidence="3" id="KW-1185">Reference proteome</keyword>
<reference evidence="3" key="1">
    <citation type="journal article" date="2019" name="Int. J. Syst. Evol. Microbiol.">
        <title>The Global Catalogue of Microorganisms (GCM) 10K type strain sequencing project: providing services to taxonomists for standard genome sequencing and annotation.</title>
        <authorList>
            <consortium name="The Broad Institute Genomics Platform"/>
            <consortium name="The Broad Institute Genome Sequencing Center for Infectious Disease"/>
            <person name="Wu L."/>
            <person name="Ma J."/>
        </authorList>
    </citation>
    <scope>NUCLEOTIDE SEQUENCE [LARGE SCALE GENOMIC DNA]</scope>
    <source>
        <strain evidence="3">CGMCC 4.7396</strain>
    </source>
</reference>
<dbReference type="EMBL" id="JBHRWO010000010">
    <property type="protein sequence ID" value="MFC3493215.1"/>
    <property type="molecule type" value="Genomic_DNA"/>
</dbReference>
<proteinExistence type="predicted"/>
<feature type="domain" description="MoaF-like" evidence="1">
    <location>
        <begin position="7"/>
        <end position="92"/>
    </location>
</feature>
<dbReference type="InterPro" id="IPR012674">
    <property type="entry name" value="Calycin"/>
</dbReference>
<dbReference type="InterPro" id="IPR053892">
    <property type="entry name" value="MoaF-like"/>
</dbReference>
<evidence type="ECO:0000259" key="1">
    <source>
        <dbReference type="Pfam" id="PF22036"/>
    </source>
</evidence>